<comment type="caution">
    <text evidence="1">The sequence shown here is derived from an EMBL/GenBank/DDBJ whole genome shotgun (WGS) entry which is preliminary data.</text>
</comment>
<dbReference type="AlphaFoldDB" id="A0A8X6SMH2"/>
<gene>
    <name evidence="1" type="ORF">TNCV_3613321</name>
</gene>
<evidence type="ECO:0000313" key="2">
    <source>
        <dbReference type="Proteomes" id="UP000887159"/>
    </source>
</evidence>
<dbReference type="Proteomes" id="UP000887159">
    <property type="component" value="Unassembled WGS sequence"/>
</dbReference>
<keyword evidence="2" id="KW-1185">Reference proteome</keyword>
<organism evidence="1 2">
    <name type="scientific">Trichonephila clavipes</name>
    <name type="common">Golden silk orbweaver</name>
    <name type="synonym">Nephila clavipes</name>
    <dbReference type="NCBI Taxonomy" id="2585209"/>
    <lineage>
        <taxon>Eukaryota</taxon>
        <taxon>Metazoa</taxon>
        <taxon>Ecdysozoa</taxon>
        <taxon>Arthropoda</taxon>
        <taxon>Chelicerata</taxon>
        <taxon>Arachnida</taxon>
        <taxon>Araneae</taxon>
        <taxon>Araneomorphae</taxon>
        <taxon>Entelegynae</taxon>
        <taxon>Araneoidea</taxon>
        <taxon>Nephilidae</taxon>
        <taxon>Trichonephila</taxon>
    </lineage>
</organism>
<proteinExistence type="predicted"/>
<accession>A0A8X6SMH2</accession>
<reference evidence="1" key="1">
    <citation type="submission" date="2020-08" db="EMBL/GenBank/DDBJ databases">
        <title>Multicomponent nature underlies the extraordinary mechanical properties of spider dragline silk.</title>
        <authorList>
            <person name="Kono N."/>
            <person name="Nakamura H."/>
            <person name="Mori M."/>
            <person name="Yoshida Y."/>
            <person name="Ohtoshi R."/>
            <person name="Malay A.D."/>
            <person name="Moran D.A.P."/>
            <person name="Tomita M."/>
            <person name="Numata K."/>
            <person name="Arakawa K."/>
        </authorList>
    </citation>
    <scope>NUCLEOTIDE SEQUENCE</scope>
</reference>
<dbReference type="EMBL" id="BMAU01021327">
    <property type="protein sequence ID" value="GFY14143.1"/>
    <property type="molecule type" value="Genomic_DNA"/>
</dbReference>
<protein>
    <submittedName>
        <fullName evidence="1">Uncharacterized protein</fullName>
    </submittedName>
</protein>
<evidence type="ECO:0000313" key="1">
    <source>
        <dbReference type="EMBL" id="GFY14143.1"/>
    </source>
</evidence>
<sequence length="86" mass="9734">MNDKIMYGRKLRICFSESEMKMKKCRAAEEFLHVTGSIVCLRSPVEWENKVHGVSRSCGMLGSGRCLRGVLDGFSGRDLEDWGGKY</sequence>
<name>A0A8X6SMH2_TRICX</name>